<sequence length="33" mass="3660">WITSAPYTCFIAPIRMGEKSQVMSPGKTPNSFN</sequence>
<name>X1E2D3_9ZZZZ</name>
<proteinExistence type="predicted"/>
<dbReference type="AlphaFoldDB" id="X1E2D3"/>
<organism evidence="1">
    <name type="scientific">marine sediment metagenome</name>
    <dbReference type="NCBI Taxonomy" id="412755"/>
    <lineage>
        <taxon>unclassified sequences</taxon>
        <taxon>metagenomes</taxon>
        <taxon>ecological metagenomes</taxon>
    </lineage>
</organism>
<reference evidence="1" key="1">
    <citation type="journal article" date="2014" name="Front. Microbiol.">
        <title>High frequency of phylogenetically diverse reductive dehalogenase-homologous genes in deep subseafloor sedimentary metagenomes.</title>
        <authorList>
            <person name="Kawai M."/>
            <person name="Futagami T."/>
            <person name="Toyoda A."/>
            <person name="Takaki Y."/>
            <person name="Nishi S."/>
            <person name="Hori S."/>
            <person name="Arai W."/>
            <person name="Tsubouchi T."/>
            <person name="Morono Y."/>
            <person name="Uchiyama I."/>
            <person name="Ito T."/>
            <person name="Fujiyama A."/>
            <person name="Inagaki F."/>
            <person name="Takami H."/>
        </authorList>
    </citation>
    <scope>NUCLEOTIDE SEQUENCE</scope>
    <source>
        <strain evidence="1">Expedition CK06-06</strain>
    </source>
</reference>
<gene>
    <name evidence="1" type="ORF">S01H4_65632</name>
</gene>
<protein>
    <submittedName>
        <fullName evidence="1">Uncharacterized protein</fullName>
    </submittedName>
</protein>
<dbReference type="EMBL" id="BART01040242">
    <property type="protein sequence ID" value="GAH27436.1"/>
    <property type="molecule type" value="Genomic_DNA"/>
</dbReference>
<comment type="caution">
    <text evidence="1">The sequence shown here is derived from an EMBL/GenBank/DDBJ whole genome shotgun (WGS) entry which is preliminary data.</text>
</comment>
<accession>X1E2D3</accession>
<evidence type="ECO:0000313" key="1">
    <source>
        <dbReference type="EMBL" id="GAH27436.1"/>
    </source>
</evidence>
<feature type="non-terminal residue" evidence="1">
    <location>
        <position position="1"/>
    </location>
</feature>